<dbReference type="AlphaFoldDB" id="A0AAD2AA60"/>
<evidence type="ECO:0000256" key="2">
    <source>
        <dbReference type="SAM" id="Phobius"/>
    </source>
</evidence>
<feature type="transmembrane region" description="Helical" evidence="2">
    <location>
        <begin position="58"/>
        <end position="83"/>
    </location>
</feature>
<organism evidence="4 5">
    <name type="scientific">Fraxinus pennsylvanica</name>
    <dbReference type="NCBI Taxonomy" id="56036"/>
    <lineage>
        <taxon>Eukaryota</taxon>
        <taxon>Viridiplantae</taxon>
        <taxon>Streptophyta</taxon>
        <taxon>Embryophyta</taxon>
        <taxon>Tracheophyta</taxon>
        <taxon>Spermatophyta</taxon>
        <taxon>Magnoliopsida</taxon>
        <taxon>eudicotyledons</taxon>
        <taxon>Gunneridae</taxon>
        <taxon>Pentapetalae</taxon>
        <taxon>asterids</taxon>
        <taxon>lamiids</taxon>
        <taxon>Lamiales</taxon>
        <taxon>Oleaceae</taxon>
        <taxon>Oleeae</taxon>
        <taxon>Fraxinus</taxon>
    </lineage>
</organism>
<dbReference type="GO" id="GO:0005524">
    <property type="term" value="F:ATP binding"/>
    <property type="evidence" value="ECO:0007669"/>
    <property type="project" value="InterPro"/>
</dbReference>
<accession>A0AAD2AA60</accession>
<dbReference type="Gene3D" id="3.30.200.20">
    <property type="entry name" value="Phosphorylase Kinase, domain 1"/>
    <property type="match status" value="1"/>
</dbReference>
<dbReference type="InterPro" id="IPR001245">
    <property type="entry name" value="Ser-Thr/Tyr_kinase_cat_dom"/>
</dbReference>
<dbReference type="InterPro" id="IPR000719">
    <property type="entry name" value="Prot_kinase_dom"/>
</dbReference>
<dbReference type="Proteomes" id="UP000834106">
    <property type="component" value="Chromosome 20"/>
</dbReference>
<evidence type="ECO:0000313" key="5">
    <source>
        <dbReference type="Proteomes" id="UP000834106"/>
    </source>
</evidence>
<proteinExistence type="predicted"/>
<evidence type="ECO:0000313" key="4">
    <source>
        <dbReference type="EMBL" id="CAI9784276.1"/>
    </source>
</evidence>
<name>A0AAD2AA60_9LAMI</name>
<keyword evidence="5" id="KW-1185">Reference proteome</keyword>
<keyword evidence="2" id="KW-0472">Membrane</keyword>
<dbReference type="GO" id="GO:0016020">
    <property type="term" value="C:membrane"/>
    <property type="evidence" value="ECO:0007669"/>
    <property type="project" value="UniProtKB-SubCell"/>
</dbReference>
<dbReference type="SUPFAM" id="SSF56112">
    <property type="entry name" value="Protein kinase-like (PK-like)"/>
    <property type="match status" value="1"/>
</dbReference>
<dbReference type="Pfam" id="PF07714">
    <property type="entry name" value="PK_Tyr_Ser-Thr"/>
    <property type="match status" value="1"/>
</dbReference>
<dbReference type="PANTHER" id="PTHR48006:SF81">
    <property type="entry name" value="PROTEIN KINASE DOMAIN-CONTAINING PROTEIN"/>
    <property type="match status" value="1"/>
</dbReference>
<dbReference type="EMBL" id="OU503055">
    <property type="protein sequence ID" value="CAI9784276.1"/>
    <property type="molecule type" value="Genomic_DNA"/>
</dbReference>
<evidence type="ECO:0000256" key="1">
    <source>
        <dbReference type="ARBA" id="ARBA00004479"/>
    </source>
</evidence>
<keyword evidence="2" id="KW-0812">Transmembrane</keyword>
<gene>
    <name evidence="4" type="ORF">FPE_LOCUS31706</name>
</gene>
<feature type="domain" description="Protein kinase" evidence="3">
    <location>
        <begin position="119"/>
        <end position="193"/>
    </location>
</feature>
<protein>
    <recommendedName>
        <fullName evidence="3">Protein kinase domain-containing protein</fullName>
    </recommendedName>
</protein>
<dbReference type="InterPro" id="IPR011009">
    <property type="entry name" value="Kinase-like_dom_sf"/>
</dbReference>
<sequence length="193" mass="21543">MSWHFLVKLEGHEKRGRDAKVLNLDVVAWRGGHRITKVLVWRDGRDDFPVPSGNGNNMSVGTIIGIVVAVLFTVLLVLSILWWKGCLIPTDTLEQDLKGLRQHTALFTLRQIRAATNNFDPANKIGEGGFGPVYKGLLSNRTAIAVKQLSSKSKQGNREFINEIGMISALRHPHLVNFSTILLYPNRYTARSS</sequence>
<dbReference type="PROSITE" id="PS50011">
    <property type="entry name" value="PROTEIN_KINASE_DOM"/>
    <property type="match status" value="1"/>
</dbReference>
<comment type="subcellular location">
    <subcellularLocation>
        <location evidence="1">Membrane</location>
        <topology evidence="1">Single-pass type I membrane protein</topology>
    </subcellularLocation>
</comment>
<dbReference type="GO" id="GO:0004672">
    <property type="term" value="F:protein kinase activity"/>
    <property type="evidence" value="ECO:0007669"/>
    <property type="project" value="InterPro"/>
</dbReference>
<keyword evidence="2" id="KW-1133">Transmembrane helix</keyword>
<dbReference type="InterPro" id="IPR051824">
    <property type="entry name" value="LRR_Rcpt-Like_S/T_Kinase"/>
</dbReference>
<reference evidence="4" key="1">
    <citation type="submission" date="2023-05" db="EMBL/GenBank/DDBJ databases">
        <authorList>
            <person name="Huff M."/>
        </authorList>
    </citation>
    <scope>NUCLEOTIDE SEQUENCE</scope>
</reference>
<dbReference type="PANTHER" id="PTHR48006">
    <property type="entry name" value="LEUCINE-RICH REPEAT-CONTAINING PROTEIN DDB_G0281931-RELATED"/>
    <property type="match status" value="1"/>
</dbReference>
<evidence type="ECO:0000259" key="3">
    <source>
        <dbReference type="PROSITE" id="PS50011"/>
    </source>
</evidence>